<name>A0A1Y2T1X4_SYMTR</name>
<evidence type="ECO:0000256" key="2">
    <source>
        <dbReference type="ARBA" id="ARBA00022448"/>
    </source>
</evidence>
<dbReference type="PANTHER" id="PTHR11995">
    <property type="entry name" value="NADH DEHYDROGENASE"/>
    <property type="match status" value="1"/>
</dbReference>
<keyword evidence="7 8" id="KW-0408">Iron</keyword>
<evidence type="ECO:0000313" key="11">
    <source>
        <dbReference type="Proteomes" id="UP000194267"/>
    </source>
</evidence>
<feature type="binding site" evidence="7">
    <location>
        <position position="163"/>
    </location>
    <ligand>
        <name>[4Fe-4S] cluster</name>
        <dbReference type="ChEBI" id="CHEBI:49883"/>
    </ligand>
</feature>
<keyword evidence="2 7" id="KW-0813">Transport</keyword>
<protein>
    <recommendedName>
        <fullName evidence="7">NADH-quinone oxidoreductase subunit B</fullName>
        <ecNumber evidence="7">7.1.1.-</ecNumber>
    </recommendedName>
    <alternativeName>
        <fullName evidence="7">NADH dehydrogenase I subunit B</fullName>
    </alternativeName>
    <alternativeName>
        <fullName evidence="7">NDH-1 subunit B</fullName>
    </alternativeName>
</protein>
<comment type="cofactor">
    <cofactor evidence="7">
        <name>[4Fe-4S] cluster</name>
        <dbReference type="ChEBI" id="CHEBI:49883"/>
    </cofactor>
    <text evidence="7">Binds 1 [4Fe-4S] cluster.</text>
</comment>
<keyword evidence="7" id="KW-1003">Cell membrane</keyword>
<dbReference type="PANTHER" id="PTHR11995:SF14">
    <property type="entry name" value="NADH DEHYDROGENASE [UBIQUINONE] IRON-SULFUR PROTEIN 7, MITOCHONDRIAL"/>
    <property type="match status" value="1"/>
</dbReference>
<dbReference type="GO" id="GO:0005886">
    <property type="term" value="C:plasma membrane"/>
    <property type="evidence" value="ECO:0007669"/>
    <property type="project" value="UniProtKB-SubCell"/>
</dbReference>
<evidence type="ECO:0000256" key="1">
    <source>
        <dbReference type="ARBA" id="ARBA00009173"/>
    </source>
</evidence>
<proteinExistence type="inferred from homology"/>
<dbReference type="EC" id="7.1.1.-" evidence="7"/>
<keyword evidence="6 7" id="KW-0520">NAD</keyword>
<evidence type="ECO:0000259" key="9">
    <source>
        <dbReference type="Pfam" id="PF01058"/>
    </source>
</evidence>
<keyword evidence="7 8" id="KW-0411">Iron-sulfur</keyword>
<comment type="catalytic activity">
    <reaction evidence="7">
        <text>a quinone + NADH + 5 H(+)(in) = a quinol + NAD(+) + 4 H(+)(out)</text>
        <dbReference type="Rhea" id="RHEA:57888"/>
        <dbReference type="ChEBI" id="CHEBI:15378"/>
        <dbReference type="ChEBI" id="CHEBI:24646"/>
        <dbReference type="ChEBI" id="CHEBI:57540"/>
        <dbReference type="ChEBI" id="CHEBI:57945"/>
        <dbReference type="ChEBI" id="CHEBI:132124"/>
    </reaction>
</comment>
<comment type="caution">
    <text evidence="10">The sequence shown here is derived from an EMBL/GenBank/DDBJ whole genome shotgun (WGS) entry which is preliminary data.</text>
</comment>
<accession>A0A1Y2T1X4</accession>
<keyword evidence="7 8" id="KW-0479">Metal-binding</keyword>
<dbReference type="InterPro" id="IPR006137">
    <property type="entry name" value="NADH_UbQ_OxRdtase-like_20kDa"/>
</dbReference>
<dbReference type="Gene3D" id="3.40.50.12280">
    <property type="match status" value="1"/>
</dbReference>
<evidence type="ECO:0000256" key="3">
    <source>
        <dbReference type="ARBA" id="ARBA00022485"/>
    </source>
</evidence>
<dbReference type="InterPro" id="IPR006138">
    <property type="entry name" value="NADH_UQ_OxRdtase_20Kd_su"/>
</dbReference>
<reference evidence="11" key="1">
    <citation type="submission" date="2016-04" db="EMBL/GenBank/DDBJ databases">
        <authorList>
            <person name="Antunes L.P."/>
            <person name="Martins L.F."/>
            <person name="Pereira R.V."/>
            <person name="Thomas A.M."/>
            <person name="Barbosa D."/>
            <person name="Nascimento L."/>
            <person name="Silva G.M."/>
            <person name="Condomitti G.W."/>
            <person name="Digiampietri L.A."/>
            <person name="Lombardi K.C."/>
            <person name="Ramos P.L."/>
            <person name="Quaggio R.B."/>
            <person name="Oliveira J.C."/>
            <person name="Pascon R.C."/>
            <person name="Cruz J.B."/>
            <person name="Silva A.M."/>
            <person name="Setubal J.C."/>
        </authorList>
    </citation>
    <scope>NUCLEOTIDE SEQUENCE [LARGE SCALE GENOMIC DNA]</scope>
</reference>
<dbReference type="NCBIfam" id="TIGR01957">
    <property type="entry name" value="nuoB_fam"/>
    <property type="match status" value="1"/>
</dbReference>
<dbReference type="GO" id="GO:0045271">
    <property type="term" value="C:respiratory chain complex I"/>
    <property type="evidence" value="ECO:0007669"/>
    <property type="project" value="TreeGrafter"/>
</dbReference>
<dbReference type="NCBIfam" id="NF005012">
    <property type="entry name" value="PRK06411.1"/>
    <property type="match status" value="1"/>
</dbReference>
<comment type="subunit">
    <text evidence="7">NDH-1 is composed of 14 different subunits. Subunits NuoB, C, D, E, F, and G constitute the peripheral sector of the complex.</text>
</comment>
<dbReference type="GO" id="GO:0015990">
    <property type="term" value="P:electron transport coupled proton transport"/>
    <property type="evidence" value="ECO:0007669"/>
    <property type="project" value="TreeGrafter"/>
</dbReference>
<keyword evidence="4 7" id="KW-0874">Quinone</keyword>
<gene>
    <name evidence="7" type="primary">nuoB</name>
    <name evidence="10" type="ORF">A6D92_16930</name>
</gene>
<evidence type="ECO:0000256" key="6">
    <source>
        <dbReference type="ARBA" id="ARBA00023027"/>
    </source>
</evidence>
<dbReference type="AlphaFoldDB" id="A0A1Y2T1X4"/>
<feature type="binding site" evidence="7">
    <location>
        <position position="68"/>
    </location>
    <ligand>
        <name>[4Fe-4S] cluster</name>
        <dbReference type="ChEBI" id="CHEBI:49883"/>
    </ligand>
</feature>
<dbReference type="GO" id="GO:0005506">
    <property type="term" value="F:iron ion binding"/>
    <property type="evidence" value="ECO:0007669"/>
    <property type="project" value="UniProtKB-UniRule"/>
</dbReference>
<feature type="binding site" evidence="7">
    <location>
        <position position="67"/>
    </location>
    <ligand>
        <name>[4Fe-4S] cluster</name>
        <dbReference type="ChEBI" id="CHEBI:49883"/>
    </ligand>
</feature>
<dbReference type="EMBL" id="LWLV01001677">
    <property type="protein sequence ID" value="OTA40480.1"/>
    <property type="molecule type" value="Genomic_DNA"/>
</dbReference>
<keyword evidence="3 7" id="KW-0004">4Fe-4S</keyword>
<evidence type="ECO:0000256" key="7">
    <source>
        <dbReference type="HAMAP-Rule" id="MF_01356"/>
    </source>
</evidence>
<dbReference type="SUPFAM" id="SSF56770">
    <property type="entry name" value="HydA/Nqo6-like"/>
    <property type="match status" value="1"/>
</dbReference>
<evidence type="ECO:0000313" key="10">
    <source>
        <dbReference type="EMBL" id="OTA40480.1"/>
    </source>
</evidence>
<feature type="domain" description="NADH:ubiquinone oxidoreductase-like 20kDa subunit" evidence="9">
    <location>
        <begin position="67"/>
        <end position="176"/>
    </location>
</feature>
<sequence>MDSPSRGGDTLSQARHELDWLNDEVVVSEVDIVNENVIAGKLPAVIKKVLGWGYGNSTWPLGFGIACCAIEMMAACSSKYDIARFGSEAMRMSPRQADVMIVAGTVNEKMAVVVRRLYDQMSEPKFVIAMGACASNGGPYWDTYNVVDGVHKVVPVDVYVPGCPPRPEALLQALMEIQSMIKTGKRGLVTKG</sequence>
<dbReference type="GO" id="GO:0051539">
    <property type="term" value="F:4 iron, 4 sulfur cluster binding"/>
    <property type="evidence" value="ECO:0007669"/>
    <property type="project" value="UniProtKB-KW"/>
</dbReference>
<evidence type="ECO:0000256" key="5">
    <source>
        <dbReference type="ARBA" id="ARBA00022967"/>
    </source>
</evidence>
<organism evidence="10 11">
    <name type="scientific">Symbiobacterium thermophilum</name>
    <dbReference type="NCBI Taxonomy" id="2734"/>
    <lineage>
        <taxon>Bacteria</taxon>
        <taxon>Bacillati</taxon>
        <taxon>Bacillota</taxon>
        <taxon>Clostridia</taxon>
        <taxon>Eubacteriales</taxon>
        <taxon>Symbiobacteriaceae</taxon>
        <taxon>Symbiobacterium</taxon>
    </lineage>
</organism>
<dbReference type="FunFam" id="3.40.50.12280:FF:000002">
    <property type="entry name" value="NADH-quinone oxidoreductase subunit B"/>
    <property type="match status" value="1"/>
</dbReference>
<evidence type="ECO:0000256" key="8">
    <source>
        <dbReference type="RuleBase" id="RU004464"/>
    </source>
</evidence>
<keyword evidence="5 7" id="KW-1278">Translocase</keyword>
<comment type="similarity">
    <text evidence="1 7 8">Belongs to the complex I 20 kDa subunit family.</text>
</comment>
<feature type="binding site" evidence="7">
    <location>
        <position position="133"/>
    </location>
    <ligand>
        <name>[4Fe-4S] cluster</name>
        <dbReference type="ChEBI" id="CHEBI:49883"/>
    </ligand>
</feature>
<dbReference type="HAMAP" id="MF_01356">
    <property type="entry name" value="NDH1_NuoB"/>
    <property type="match status" value="1"/>
</dbReference>
<keyword evidence="7" id="KW-0472">Membrane</keyword>
<comment type="function">
    <text evidence="7">NDH-1 shuttles electrons from NADH, via FMN and iron-sulfur (Fe-S) centers, to quinones in the respiratory chain. The immediate electron acceptor for the enzyme in this species is believed to be a menaquinone. Couples the redox reaction to proton translocation (for every two electrons transferred, four hydrogen ions are translocated across the cytoplasmic membrane), and thus conserves the redox energy in a proton gradient.</text>
</comment>
<comment type="subcellular location">
    <subcellularLocation>
        <location evidence="7">Cell membrane</location>
        <topology evidence="7">Peripheral membrane protein</topology>
        <orientation evidence="7">Cytoplasmic side</orientation>
    </subcellularLocation>
</comment>
<dbReference type="Pfam" id="PF01058">
    <property type="entry name" value="Oxidored_q6"/>
    <property type="match status" value="1"/>
</dbReference>
<evidence type="ECO:0000256" key="4">
    <source>
        <dbReference type="ARBA" id="ARBA00022719"/>
    </source>
</evidence>
<dbReference type="GO" id="GO:0048038">
    <property type="term" value="F:quinone binding"/>
    <property type="evidence" value="ECO:0007669"/>
    <property type="project" value="UniProtKB-KW"/>
</dbReference>
<dbReference type="GO" id="GO:0050136">
    <property type="term" value="F:NADH dehydrogenase (quinone) (non-electrogenic) activity"/>
    <property type="evidence" value="ECO:0007669"/>
    <property type="project" value="UniProtKB-UniRule"/>
</dbReference>
<dbReference type="GO" id="GO:0008137">
    <property type="term" value="F:NADH dehydrogenase (ubiquinone) activity"/>
    <property type="evidence" value="ECO:0007669"/>
    <property type="project" value="InterPro"/>
</dbReference>
<dbReference type="Proteomes" id="UP000194267">
    <property type="component" value="Unassembled WGS sequence"/>
</dbReference>
<dbReference type="GO" id="GO:0009060">
    <property type="term" value="P:aerobic respiration"/>
    <property type="evidence" value="ECO:0007669"/>
    <property type="project" value="TreeGrafter"/>
</dbReference>